<dbReference type="AlphaFoldDB" id="A0AAV4BTR0"/>
<evidence type="ECO:0000313" key="2">
    <source>
        <dbReference type="Proteomes" id="UP000735302"/>
    </source>
</evidence>
<proteinExistence type="predicted"/>
<name>A0AAV4BTR0_9GAST</name>
<reference evidence="1 2" key="1">
    <citation type="journal article" date="2021" name="Elife">
        <title>Chloroplast acquisition without the gene transfer in kleptoplastic sea slugs, Plakobranchus ocellatus.</title>
        <authorList>
            <person name="Maeda T."/>
            <person name="Takahashi S."/>
            <person name="Yoshida T."/>
            <person name="Shimamura S."/>
            <person name="Takaki Y."/>
            <person name="Nagai Y."/>
            <person name="Toyoda A."/>
            <person name="Suzuki Y."/>
            <person name="Arimoto A."/>
            <person name="Ishii H."/>
            <person name="Satoh N."/>
            <person name="Nishiyama T."/>
            <person name="Hasebe M."/>
            <person name="Maruyama T."/>
            <person name="Minagawa J."/>
            <person name="Obokata J."/>
            <person name="Shigenobu S."/>
        </authorList>
    </citation>
    <scope>NUCLEOTIDE SEQUENCE [LARGE SCALE GENOMIC DNA]</scope>
</reference>
<sequence length="132" mass="15676">MSELRNWFDNLDVDFFRPVHNKVISGFQGLLQARTTVVVLEPVTEGFPADLRADSLALWHRRHRIFREEKKIRSVRVWERTEQRPVKHEIELQNGAALDILLERPKHKVLRESPQADATLQFVDIKRWEKKT</sequence>
<accession>A0AAV4BTR0</accession>
<dbReference type="Proteomes" id="UP000735302">
    <property type="component" value="Unassembled WGS sequence"/>
</dbReference>
<organism evidence="1 2">
    <name type="scientific">Plakobranchus ocellatus</name>
    <dbReference type="NCBI Taxonomy" id="259542"/>
    <lineage>
        <taxon>Eukaryota</taxon>
        <taxon>Metazoa</taxon>
        <taxon>Spiralia</taxon>
        <taxon>Lophotrochozoa</taxon>
        <taxon>Mollusca</taxon>
        <taxon>Gastropoda</taxon>
        <taxon>Heterobranchia</taxon>
        <taxon>Euthyneura</taxon>
        <taxon>Panpulmonata</taxon>
        <taxon>Sacoglossa</taxon>
        <taxon>Placobranchoidea</taxon>
        <taxon>Plakobranchidae</taxon>
        <taxon>Plakobranchus</taxon>
    </lineage>
</organism>
<dbReference type="EMBL" id="BLXT01005449">
    <property type="protein sequence ID" value="GFO22722.1"/>
    <property type="molecule type" value="Genomic_DNA"/>
</dbReference>
<gene>
    <name evidence="1" type="ORF">PoB_004922700</name>
</gene>
<protein>
    <submittedName>
        <fullName evidence="1">Uncharacterized protein</fullName>
    </submittedName>
</protein>
<comment type="caution">
    <text evidence="1">The sequence shown here is derived from an EMBL/GenBank/DDBJ whole genome shotgun (WGS) entry which is preliminary data.</text>
</comment>
<evidence type="ECO:0000313" key="1">
    <source>
        <dbReference type="EMBL" id="GFO22722.1"/>
    </source>
</evidence>
<keyword evidence="2" id="KW-1185">Reference proteome</keyword>